<keyword evidence="3" id="KW-0143">Chaperone</keyword>
<dbReference type="InterPro" id="IPR027417">
    <property type="entry name" value="P-loop_NTPase"/>
</dbReference>
<feature type="domain" description="CobW/HypB/UreG nucleotide-binding" evidence="7">
    <location>
        <begin position="5"/>
        <end position="185"/>
    </location>
</feature>
<evidence type="ECO:0000313" key="9">
    <source>
        <dbReference type="EMBL" id="KFN12205.1"/>
    </source>
</evidence>
<gene>
    <name evidence="9" type="ORF">DJ90_1972</name>
</gene>
<dbReference type="AlphaFoldDB" id="A0A090ZPL6"/>
<dbReference type="GeneID" id="77008217"/>
<dbReference type="Pfam" id="PF07683">
    <property type="entry name" value="CobW_C"/>
    <property type="match status" value="1"/>
</dbReference>
<feature type="domain" description="CobW C-terminal" evidence="8">
    <location>
        <begin position="269"/>
        <end position="351"/>
    </location>
</feature>
<evidence type="ECO:0008006" key="11">
    <source>
        <dbReference type="Google" id="ProtNLM"/>
    </source>
</evidence>
<dbReference type="SUPFAM" id="SSF90002">
    <property type="entry name" value="Hypothetical protein YjiA, C-terminal domain"/>
    <property type="match status" value="1"/>
</dbReference>
<evidence type="ECO:0000259" key="7">
    <source>
        <dbReference type="Pfam" id="PF02492"/>
    </source>
</evidence>
<keyword evidence="1" id="KW-0547">Nucleotide-binding</keyword>
<evidence type="ECO:0000313" key="10">
    <source>
        <dbReference type="Proteomes" id="UP000029278"/>
    </source>
</evidence>
<feature type="compositionally biased region" description="Basic and acidic residues" evidence="6">
    <location>
        <begin position="218"/>
        <end position="251"/>
    </location>
</feature>
<dbReference type="Pfam" id="PF02492">
    <property type="entry name" value="cobW"/>
    <property type="match status" value="1"/>
</dbReference>
<evidence type="ECO:0000259" key="8">
    <source>
        <dbReference type="Pfam" id="PF07683"/>
    </source>
</evidence>
<dbReference type="Proteomes" id="UP000029278">
    <property type="component" value="Unassembled WGS sequence"/>
</dbReference>
<dbReference type="PANTHER" id="PTHR13748:SF62">
    <property type="entry name" value="COBW DOMAIN-CONTAINING PROTEIN"/>
    <property type="match status" value="1"/>
</dbReference>
<evidence type="ECO:0000256" key="1">
    <source>
        <dbReference type="ARBA" id="ARBA00022741"/>
    </source>
</evidence>
<dbReference type="CDD" id="cd03112">
    <property type="entry name" value="CobW-like"/>
    <property type="match status" value="1"/>
</dbReference>
<dbReference type="Gene3D" id="3.30.1220.10">
    <property type="entry name" value="CobW-like, C-terminal domain"/>
    <property type="match status" value="1"/>
</dbReference>
<dbReference type="SUPFAM" id="SSF52540">
    <property type="entry name" value="P-loop containing nucleoside triphosphate hydrolases"/>
    <property type="match status" value="1"/>
</dbReference>
<dbReference type="PATRIC" id="fig|44252.3.peg.172"/>
<dbReference type="PANTHER" id="PTHR13748">
    <property type="entry name" value="COBW-RELATED"/>
    <property type="match status" value="1"/>
</dbReference>
<dbReference type="InterPro" id="IPR051316">
    <property type="entry name" value="Zinc-reg_GTPase_activator"/>
</dbReference>
<evidence type="ECO:0000256" key="2">
    <source>
        <dbReference type="ARBA" id="ARBA00022801"/>
    </source>
</evidence>
<dbReference type="InterPro" id="IPR011629">
    <property type="entry name" value="CobW-like_C"/>
</dbReference>
<dbReference type="Gene3D" id="3.40.50.300">
    <property type="entry name" value="P-loop containing nucleotide triphosphate hydrolases"/>
    <property type="match status" value="1"/>
</dbReference>
<reference evidence="9 10" key="1">
    <citation type="submission" date="2014-04" db="EMBL/GenBank/DDBJ databases">
        <authorList>
            <person name="Bishop-Lilly K.A."/>
            <person name="Broomall S.M."/>
            <person name="Chain P.S."/>
            <person name="Chertkov O."/>
            <person name="Coyne S.R."/>
            <person name="Daligault H.E."/>
            <person name="Davenport K.W."/>
            <person name="Erkkila T."/>
            <person name="Frey K.G."/>
            <person name="Gibbons H.S."/>
            <person name="Gu W."/>
            <person name="Jaissle J."/>
            <person name="Johnson S.L."/>
            <person name="Koroleva G.I."/>
            <person name="Ladner J.T."/>
            <person name="Lo C.-C."/>
            <person name="Minogue T.D."/>
            <person name="Munk C."/>
            <person name="Palacios G.F."/>
            <person name="Redden C.L."/>
            <person name="Rosenzweig C.N."/>
            <person name="Scholz M.B."/>
            <person name="Teshima H."/>
            <person name="Xu Y."/>
        </authorList>
    </citation>
    <scope>NUCLEOTIDE SEQUENCE [LARGE SCALE GENOMIC DNA]</scope>
    <source>
        <strain evidence="9 10">8244</strain>
    </source>
</reference>
<sequence>MKIVPILILSGFLGSGKTTLLTRMLDDCLKKGIKPAVIMNEVGDVNLDGQLVDGAVPMSEMLSGCICCTIRGDLAMETRRLIHEASPDLILIEATGVANPIEILDAITEAALLTPIEIRAMITVVDAAHVLHRSRGGKGKTYRLMTDQIRCASMLVLNKSDLAGTEELEEIRKIMTELNPFAPIVTAAYCDMDEAVWLRLLAEKAEDGAIDRLLAVREERPGGGNPDDHRHEHEHDHEREQEHEHEHEHGHSHGHSGHHHSYDHVMVCSHYFPEPIDGGQLERVMRELPKGVYRAKGIYTSKETGERVMFQFAYGQLELISIRPQGQVQDVAVFIGEHFSKQVLLRKLEEAVRSA</sequence>
<dbReference type="InterPro" id="IPR036627">
    <property type="entry name" value="CobW-likC_sf"/>
</dbReference>
<organism evidence="9 10">
    <name type="scientific">Paenibacillus macerans</name>
    <name type="common">Bacillus macerans</name>
    <dbReference type="NCBI Taxonomy" id="44252"/>
    <lineage>
        <taxon>Bacteria</taxon>
        <taxon>Bacillati</taxon>
        <taxon>Bacillota</taxon>
        <taxon>Bacilli</taxon>
        <taxon>Bacillales</taxon>
        <taxon>Paenibacillaceae</taxon>
        <taxon>Paenibacillus</taxon>
    </lineage>
</organism>
<dbReference type="GO" id="GO:0000166">
    <property type="term" value="F:nucleotide binding"/>
    <property type="evidence" value="ECO:0007669"/>
    <property type="project" value="UniProtKB-KW"/>
</dbReference>
<dbReference type="OrthoDB" id="9808822at2"/>
<keyword evidence="10" id="KW-1185">Reference proteome</keyword>
<evidence type="ECO:0000256" key="5">
    <source>
        <dbReference type="ARBA" id="ARBA00049117"/>
    </source>
</evidence>
<dbReference type="GO" id="GO:0005737">
    <property type="term" value="C:cytoplasm"/>
    <property type="evidence" value="ECO:0007669"/>
    <property type="project" value="TreeGrafter"/>
</dbReference>
<evidence type="ECO:0000256" key="3">
    <source>
        <dbReference type="ARBA" id="ARBA00023186"/>
    </source>
</evidence>
<dbReference type="HOGENOM" id="CLU_017452_1_4_9"/>
<dbReference type="STRING" id="44252.DJ90_1972"/>
<dbReference type="InterPro" id="IPR003495">
    <property type="entry name" value="CobW/HypB/UreG_nucleotide-bd"/>
</dbReference>
<dbReference type="GO" id="GO:0016787">
    <property type="term" value="F:hydrolase activity"/>
    <property type="evidence" value="ECO:0007669"/>
    <property type="project" value="UniProtKB-KW"/>
</dbReference>
<evidence type="ECO:0000256" key="4">
    <source>
        <dbReference type="ARBA" id="ARBA00034320"/>
    </source>
</evidence>
<proteinExistence type="inferred from homology"/>
<protein>
    <recommendedName>
        <fullName evidence="11">GTP-binding protein</fullName>
    </recommendedName>
</protein>
<name>A0A090ZPL6_PAEMA</name>
<comment type="catalytic activity">
    <reaction evidence="5">
        <text>GTP + H2O = GDP + phosphate + H(+)</text>
        <dbReference type="Rhea" id="RHEA:19669"/>
        <dbReference type="ChEBI" id="CHEBI:15377"/>
        <dbReference type="ChEBI" id="CHEBI:15378"/>
        <dbReference type="ChEBI" id="CHEBI:37565"/>
        <dbReference type="ChEBI" id="CHEBI:43474"/>
        <dbReference type="ChEBI" id="CHEBI:58189"/>
    </reaction>
    <physiologicalReaction direction="left-to-right" evidence="5">
        <dbReference type="Rhea" id="RHEA:19670"/>
    </physiologicalReaction>
</comment>
<dbReference type="RefSeq" id="WP_036624138.1">
    <property type="nucleotide sequence ID" value="NZ_BGML01000001.1"/>
</dbReference>
<evidence type="ECO:0000256" key="6">
    <source>
        <dbReference type="SAM" id="MobiDB-lite"/>
    </source>
</evidence>
<accession>A0A090ZPL6</accession>
<dbReference type="EMBL" id="JMQA01000001">
    <property type="protein sequence ID" value="KFN12205.1"/>
    <property type="molecule type" value="Genomic_DNA"/>
</dbReference>
<keyword evidence="2" id="KW-0378">Hydrolase</keyword>
<comment type="caution">
    <text evidence="9">The sequence shown here is derived from an EMBL/GenBank/DDBJ whole genome shotgun (WGS) entry which is preliminary data.</text>
</comment>
<comment type="similarity">
    <text evidence="4">Belongs to the SIMIBI class G3E GTPase family. ZNG1 subfamily.</text>
</comment>
<feature type="region of interest" description="Disordered" evidence="6">
    <location>
        <begin position="218"/>
        <end position="260"/>
    </location>
</feature>